<evidence type="ECO:0000256" key="2">
    <source>
        <dbReference type="ARBA" id="ARBA00022741"/>
    </source>
</evidence>
<dbReference type="EMBL" id="BAVR01000032">
    <property type="protein sequence ID" value="GAE89197.1"/>
    <property type="molecule type" value="Genomic_DNA"/>
</dbReference>
<gene>
    <name evidence="5" type="ORF">JCM21531_2701</name>
</gene>
<dbReference type="GO" id="GO:0006541">
    <property type="term" value="P:glutamine metabolic process"/>
    <property type="evidence" value="ECO:0007669"/>
    <property type="project" value="TreeGrafter"/>
</dbReference>
<evidence type="ECO:0000259" key="4">
    <source>
        <dbReference type="PROSITE" id="PS00866"/>
    </source>
</evidence>
<dbReference type="PROSITE" id="PS00866">
    <property type="entry name" value="CPSASE_1"/>
    <property type="match status" value="1"/>
</dbReference>
<dbReference type="InterPro" id="IPR013815">
    <property type="entry name" value="ATP_grasp_subdomain_1"/>
</dbReference>
<dbReference type="Proteomes" id="UP000019109">
    <property type="component" value="Unassembled WGS sequence"/>
</dbReference>
<accession>W4V7K0</accession>
<sequence length="73" mass="8024">MVNTIEDALDFAKEIGYPVIVRPAYTLGGTGGGIVYNEEELKEIGSNGLRLSRCIRSLLRNVSQDGKKLNTRL</sequence>
<keyword evidence="2" id="KW-0547">Nucleotide-binding</keyword>
<keyword evidence="1" id="KW-0436">Ligase</keyword>
<dbReference type="GO" id="GO:0004088">
    <property type="term" value="F:carbamoyl-phosphate synthase (glutamine-hydrolyzing) activity"/>
    <property type="evidence" value="ECO:0007669"/>
    <property type="project" value="TreeGrafter"/>
</dbReference>
<dbReference type="PANTHER" id="PTHR11405">
    <property type="entry name" value="CARBAMOYLTRANSFERASE FAMILY MEMBER"/>
    <property type="match status" value="1"/>
</dbReference>
<comment type="caution">
    <text evidence="5">The sequence shown here is derived from an EMBL/GenBank/DDBJ whole genome shotgun (WGS) entry which is preliminary data.</text>
</comment>
<proteinExistence type="predicted"/>
<feature type="domain" description="Carbamoyl phosphate synthase ATP-binding" evidence="4">
    <location>
        <begin position="17"/>
        <end position="31"/>
    </location>
</feature>
<dbReference type="STRING" id="1294263.JCM21531_2701"/>
<dbReference type="InterPro" id="IPR005479">
    <property type="entry name" value="CPAse_ATP-bd"/>
</dbReference>
<reference evidence="5" key="1">
    <citation type="journal article" date="2014" name="Genome Announc.">
        <title>Draft Genome Sequence of Clostridium straminisolvens Strain JCM 21531T, Isolated from a Cellulose-Degrading Bacterial Community.</title>
        <authorList>
            <person name="Yuki M."/>
            <person name="Oshima K."/>
            <person name="Suda W."/>
            <person name="Sakamoto M."/>
            <person name="Kitamura K."/>
            <person name="Iida T."/>
            <person name="Hattori M."/>
            <person name="Ohkuma M."/>
        </authorList>
    </citation>
    <scope>NUCLEOTIDE SEQUENCE [LARGE SCALE GENOMIC DNA]</scope>
    <source>
        <strain evidence="5">JCM 21531</strain>
    </source>
</reference>
<dbReference type="GO" id="GO:0005737">
    <property type="term" value="C:cytoplasm"/>
    <property type="evidence" value="ECO:0007669"/>
    <property type="project" value="TreeGrafter"/>
</dbReference>
<evidence type="ECO:0000256" key="3">
    <source>
        <dbReference type="ARBA" id="ARBA00022840"/>
    </source>
</evidence>
<dbReference type="Gene3D" id="3.30.1490.20">
    <property type="entry name" value="ATP-grasp fold, A domain"/>
    <property type="match status" value="1"/>
</dbReference>
<dbReference type="Pfam" id="PF02786">
    <property type="entry name" value="CPSase_L_D2"/>
    <property type="match status" value="1"/>
</dbReference>
<keyword evidence="6" id="KW-1185">Reference proteome</keyword>
<dbReference type="GO" id="GO:0005524">
    <property type="term" value="F:ATP binding"/>
    <property type="evidence" value="ECO:0007669"/>
    <property type="project" value="UniProtKB-KW"/>
</dbReference>
<dbReference type="AlphaFoldDB" id="W4V7K0"/>
<evidence type="ECO:0000256" key="1">
    <source>
        <dbReference type="ARBA" id="ARBA00022598"/>
    </source>
</evidence>
<dbReference type="SUPFAM" id="SSF56059">
    <property type="entry name" value="Glutathione synthetase ATP-binding domain-like"/>
    <property type="match status" value="1"/>
</dbReference>
<evidence type="ECO:0000313" key="5">
    <source>
        <dbReference type="EMBL" id="GAE89197.1"/>
    </source>
</evidence>
<dbReference type="PANTHER" id="PTHR11405:SF53">
    <property type="entry name" value="CARBAMOYL-PHOSPHATE SYNTHASE [AMMONIA], MITOCHONDRIAL"/>
    <property type="match status" value="1"/>
</dbReference>
<evidence type="ECO:0000313" key="6">
    <source>
        <dbReference type="Proteomes" id="UP000019109"/>
    </source>
</evidence>
<keyword evidence="3" id="KW-0067">ATP-binding</keyword>
<name>W4V7K0_9FIRM</name>
<organism evidence="5 6">
    <name type="scientific">Acetivibrio straminisolvens JCM 21531</name>
    <dbReference type="NCBI Taxonomy" id="1294263"/>
    <lineage>
        <taxon>Bacteria</taxon>
        <taxon>Bacillati</taxon>
        <taxon>Bacillota</taxon>
        <taxon>Clostridia</taxon>
        <taxon>Eubacteriales</taxon>
        <taxon>Oscillospiraceae</taxon>
        <taxon>Acetivibrio</taxon>
    </lineage>
</organism>
<protein>
    <submittedName>
        <fullName evidence="5">Carbamoyl-phosphate synthase</fullName>
    </submittedName>
</protein>